<dbReference type="EMBL" id="NPEU01000771">
    <property type="protein sequence ID" value="RAI28280.1"/>
    <property type="molecule type" value="Genomic_DNA"/>
</dbReference>
<evidence type="ECO:0000313" key="2">
    <source>
        <dbReference type="Proteomes" id="UP000248863"/>
    </source>
</evidence>
<reference evidence="1 2" key="1">
    <citation type="submission" date="2017-07" db="EMBL/GenBank/DDBJ databases">
        <title>Draft Genome Sequences of Select Purple Nonsulfur Bacteria.</title>
        <authorList>
            <person name="Lasarre B."/>
            <person name="Mckinlay J.B."/>
        </authorList>
    </citation>
    <scope>NUCLEOTIDE SEQUENCE [LARGE SCALE GENOMIC DNA]</scope>
    <source>
        <strain evidence="1 2">DSM 11907</strain>
    </source>
</reference>
<organism evidence="1 2">
    <name type="scientific">Rhodoplanes elegans</name>
    <dbReference type="NCBI Taxonomy" id="29408"/>
    <lineage>
        <taxon>Bacteria</taxon>
        <taxon>Pseudomonadati</taxon>
        <taxon>Pseudomonadota</taxon>
        <taxon>Alphaproteobacteria</taxon>
        <taxon>Hyphomicrobiales</taxon>
        <taxon>Nitrobacteraceae</taxon>
        <taxon>Rhodoplanes</taxon>
    </lineage>
</organism>
<dbReference type="SUPFAM" id="SSF46785">
    <property type="entry name" value="Winged helix' DNA-binding domain"/>
    <property type="match status" value="1"/>
</dbReference>
<protein>
    <submittedName>
        <fullName evidence="1">Uncharacterized protein</fullName>
    </submittedName>
</protein>
<accession>A0A327JP90</accession>
<name>A0A327JP90_9BRAD</name>
<sequence length="97" mass="10862">MDRIIREEARLIILRALGEQIDERLNSELLRVSLETFGIARPRAWVHGELAYLTEMGAVTLVDAGSVKVATLTETGRRHLDRTVAIEGVKRPSRPEA</sequence>
<evidence type="ECO:0000313" key="1">
    <source>
        <dbReference type="EMBL" id="RAI28280.1"/>
    </source>
</evidence>
<comment type="caution">
    <text evidence="1">The sequence shown here is derived from an EMBL/GenBank/DDBJ whole genome shotgun (WGS) entry which is preliminary data.</text>
</comment>
<dbReference type="Proteomes" id="UP000248863">
    <property type="component" value="Unassembled WGS sequence"/>
</dbReference>
<dbReference type="AlphaFoldDB" id="A0A327JP90"/>
<keyword evidence="2" id="KW-1185">Reference proteome</keyword>
<gene>
    <name evidence="1" type="ORF">CH338_29490</name>
</gene>
<proteinExistence type="predicted"/>
<dbReference type="InterPro" id="IPR036390">
    <property type="entry name" value="WH_DNA-bd_sf"/>
</dbReference>
<dbReference type="OrthoDB" id="7858662at2"/>